<evidence type="ECO:0000313" key="3">
    <source>
        <dbReference type="EMBL" id="KAB8301673.1"/>
    </source>
</evidence>
<evidence type="ECO:0000313" key="4">
    <source>
        <dbReference type="Proteomes" id="UP000326757"/>
    </source>
</evidence>
<dbReference type="Proteomes" id="UP000326757">
    <property type="component" value="Unassembled WGS sequence"/>
</dbReference>
<gene>
    <name evidence="3" type="ORF">EYC80_003507</name>
</gene>
<evidence type="ECO:0000256" key="1">
    <source>
        <dbReference type="SAM" id="MobiDB-lite"/>
    </source>
</evidence>
<dbReference type="OrthoDB" id="5241722at2759"/>
<sequence>MIHRTSGSIILPIHGLQFQTIQGPFHRSSFMILWIPNYNTARVHNQAEQSASQASQSIQQANQSASQAAQQASQSASNSIQQANNSASQLIAAASRSSSSAVSSASSAIASIQASASSAVARADGAMQSAQFVASLLQQEFSKAGATAAAANEQIQQSQNVAITATQAALAIVGSIIASTLLTMLVFGCIISYRKKKSEQKKNDRNTIQDDSHLDDTPPIARLRGSEGFHAGKDIFEPEFKEKTSSASSLTPCASYTKAMQEGQTGHRNEPKTKETYLAWNPRDPPKAPRLKSWLQFRVKDGVSPSSNGDPLSLPKSGNSDKKTPLGGQLKSPHSMILMRSPEIPILDSPPDIKSTTLNRDQIILPQNHEETDPESKDKIQDRDRLSANTRKEILWTDEMRSTIAREESPLQPQSLELVFPEHEQPVRNTEEWFLEQQKQQQQQQKDRLKTPTQSQNFLRDSLLKDINSPSTARASKFNGLPKTPKLGVSVSIKSMKGEVHYVNSVKGVKRAVYGLQSSRKNARNGDEGQRLDGMWNGR</sequence>
<keyword evidence="4" id="KW-1185">Reference proteome</keyword>
<keyword evidence="2" id="KW-0812">Transmembrane</keyword>
<feature type="region of interest" description="Disordered" evidence="1">
    <location>
        <begin position="364"/>
        <end position="384"/>
    </location>
</feature>
<organism evidence="3 4">
    <name type="scientific">Monilinia laxa</name>
    <name type="common">Brown rot fungus</name>
    <name type="synonym">Sclerotinia laxa</name>
    <dbReference type="NCBI Taxonomy" id="61186"/>
    <lineage>
        <taxon>Eukaryota</taxon>
        <taxon>Fungi</taxon>
        <taxon>Dikarya</taxon>
        <taxon>Ascomycota</taxon>
        <taxon>Pezizomycotina</taxon>
        <taxon>Leotiomycetes</taxon>
        <taxon>Helotiales</taxon>
        <taxon>Sclerotiniaceae</taxon>
        <taxon>Monilinia</taxon>
    </lineage>
</organism>
<feature type="compositionally biased region" description="Basic and acidic residues" evidence="1">
    <location>
        <begin position="265"/>
        <end position="275"/>
    </location>
</feature>
<evidence type="ECO:0000256" key="2">
    <source>
        <dbReference type="SAM" id="Phobius"/>
    </source>
</evidence>
<feature type="region of interest" description="Disordered" evidence="1">
    <location>
        <begin position="259"/>
        <end position="333"/>
    </location>
</feature>
<protein>
    <submittedName>
        <fullName evidence="3">Uncharacterized protein</fullName>
    </submittedName>
</protein>
<keyword evidence="2" id="KW-0472">Membrane</keyword>
<feature type="compositionally biased region" description="Basic and acidic residues" evidence="1">
    <location>
        <begin position="368"/>
        <end position="384"/>
    </location>
</feature>
<name>A0A5N6KDV0_MONLA</name>
<feature type="compositionally biased region" description="Basic and acidic residues" evidence="1">
    <location>
        <begin position="200"/>
        <end position="216"/>
    </location>
</feature>
<comment type="caution">
    <text evidence="3">The sequence shown here is derived from an EMBL/GenBank/DDBJ whole genome shotgun (WGS) entry which is preliminary data.</text>
</comment>
<feature type="transmembrane region" description="Helical" evidence="2">
    <location>
        <begin position="168"/>
        <end position="193"/>
    </location>
</feature>
<reference evidence="3 4" key="1">
    <citation type="submission" date="2019-06" db="EMBL/GenBank/DDBJ databases">
        <title>Genome Sequence of the Brown Rot Fungal Pathogen Monilinia laxa.</title>
        <authorList>
            <person name="De Miccolis Angelini R.M."/>
            <person name="Landi L."/>
            <person name="Abate D."/>
            <person name="Pollastro S."/>
            <person name="Romanazzi G."/>
            <person name="Faretra F."/>
        </authorList>
    </citation>
    <scope>NUCLEOTIDE SEQUENCE [LARGE SCALE GENOMIC DNA]</scope>
    <source>
        <strain evidence="3 4">Mlax316</strain>
    </source>
</reference>
<feature type="region of interest" description="Disordered" evidence="1">
    <location>
        <begin position="46"/>
        <end position="79"/>
    </location>
</feature>
<proteinExistence type="predicted"/>
<dbReference type="EMBL" id="VIGI01000004">
    <property type="protein sequence ID" value="KAB8301673.1"/>
    <property type="molecule type" value="Genomic_DNA"/>
</dbReference>
<feature type="region of interest" description="Disordered" evidence="1">
    <location>
        <begin position="434"/>
        <end position="455"/>
    </location>
</feature>
<dbReference type="AlphaFoldDB" id="A0A5N6KDV0"/>
<feature type="region of interest" description="Disordered" evidence="1">
    <location>
        <begin position="199"/>
        <end position="227"/>
    </location>
</feature>
<accession>A0A5N6KDV0</accession>
<keyword evidence="2" id="KW-1133">Transmembrane helix</keyword>
<feature type="region of interest" description="Disordered" evidence="1">
    <location>
        <begin position="518"/>
        <end position="539"/>
    </location>
</feature>